<dbReference type="Pfam" id="PF11655">
    <property type="entry name" value="DUF2589"/>
    <property type="match status" value="1"/>
</dbReference>
<accession>A0A6G3TRN9</accession>
<dbReference type="AlphaFoldDB" id="A0A6G3TRN9"/>
<comment type="caution">
    <text evidence="1">The sequence shown here is derived from an EMBL/GenBank/DDBJ whole genome shotgun (WGS) entry which is preliminary data.</text>
</comment>
<dbReference type="InterPro" id="IPR024510">
    <property type="entry name" value="DUF2589"/>
</dbReference>
<evidence type="ECO:0000313" key="2">
    <source>
        <dbReference type="Proteomes" id="UP000475666"/>
    </source>
</evidence>
<protein>
    <submittedName>
        <fullName evidence="1">DUF2589 domain-containing protein</fullName>
    </submittedName>
</protein>
<evidence type="ECO:0000313" key="1">
    <source>
        <dbReference type="EMBL" id="NEC39282.1"/>
    </source>
</evidence>
<sequence length="529" mass="59049">MSDDDVPVSALLGAAYEAVVHGQGLAAREAVELVKDLGFERNGTAKPFRFAYQHTEATEDGPQVRTVHATVPLLSLINPPSISIDSAKISMSLHLISQDIETGPAEAPTASGETPTAAKMPKLKGRIVHQSDKNAVMTIESTLKQRDLLASSRLSQLLDAAVSDRDTVWYQVLDRAEPFRAAATALIDTVAQDGSKGKGVGVREWLQQLWELKEAVTDAVSAFRDGLPEKIPPLHQSWNARCQKLTWIDRHTEPETITQLRWTFIATARDVWQALLPSPRVAEFGPPTVEQLRDRFKTARAELAATVPSLTDLLGKLKQLESDVAQGCIAHQYKQPKAVAATLQRYNATAAEIQKMWKLQSRECRAKQDTLAAAATDVWDALARKVPDDFRTKSRRSTEEIKELLDACDSLLDKLDQQAKKFVAPSVPVNPLGWPLDYAKKVRTGKNTEDWRARRWNPDDHARELGEFLEGFNKKVTFVNTTWRSPGRESWLRPDTWNPAVPLYNEMARQFWALLIDTDHTVTNVTKVS</sequence>
<organism evidence="1 2">
    <name type="scientific">Streptomyces rubrogriseus</name>
    <dbReference type="NCBI Taxonomy" id="194673"/>
    <lineage>
        <taxon>Bacteria</taxon>
        <taxon>Bacillati</taxon>
        <taxon>Actinomycetota</taxon>
        <taxon>Actinomycetes</taxon>
        <taxon>Kitasatosporales</taxon>
        <taxon>Streptomycetaceae</taxon>
        <taxon>Streptomyces</taxon>
        <taxon>Streptomyces violaceoruber group</taxon>
    </lineage>
</organism>
<dbReference type="EMBL" id="JAAGMQ010001180">
    <property type="protein sequence ID" value="NEC39282.1"/>
    <property type="molecule type" value="Genomic_DNA"/>
</dbReference>
<gene>
    <name evidence="1" type="ORF">G3I66_40015</name>
</gene>
<proteinExistence type="predicted"/>
<dbReference type="RefSeq" id="WP_109032531.1">
    <property type="nucleotide sequence ID" value="NZ_BEWD01000006.1"/>
</dbReference>
<reference evidence="1 2" key="1">
    <citation type="submission" date="2020-01" db="EMBL/GenBank/DDBJ databases">
        <title>Insect and environment-associated Actinomycetes.</title>
        <authorList>
            <person name="Currrie C."/>
            <person name="Chevrette M."/>
            <person name="Carlson C."/>
            <person name="Stubbendieck R."/>
            <person name="Wendt-Pienkowski E."/>
        </authorList>
    </citation>
    <scope>NUCLEOTIDE SEQUENCE [LARGE SCALE GENOMIC DNA]</scope>
    <source>
        <strain evidence="1 2">SID7739</strain>
    </source>
</reference>
<name>A0A6G3TRN9_9ACTN</name>
<dbReference type="GeneID" id="96653352"/>
<dbReference type="Proteomes" id="UP000475666">
    <property type="component" value="Unassembled WGS sequence"/>
</dbReference>